<organism evidence="1">
    <name type="scientific">Candidatus Heimdallarchaeum endolithica</name>
    <dbReference type="NCBI Taxonomy" id="2876572"/>
    <lineage>
        <taxon>Archaea</taxon>
        <taxon>Promethearchaeati</taxon>
        <taxon>Candidatus Heimdallarchaeota</taxon>
        <taxon>Candidatus Heimdallarchaeia (ex Rinke et al. 2021) (nom. nud.)</taxon>
        <taxon>Candidatus Heimdallarchaeales</taxon>
        <taxon>Candidatus Heimdallarchaeaceae</taxon>
        <taxon>Candidatus Heimdallarchaeum</taxon>
    </lineage>
</organism>
<evidence type="ECO:0000313" key="1">
    <source>
        <dbReference type="EMBL" id="UJG43595.1"/>
    </source>
</evidence>
<dbReference type="AlphaFoldDB" id="A0A9Y1BRQ3"/>
<reference evidence="1" key="1">
    <citation type="journal article" date="2022" name="Nat. Microbiol.">
        <title>Unique mobile elements and scalable gene flow at the prokaryote-eukaryote boundary revealed by circularized Asgard archaea genomes.</title>
        <authorList>
            <person name="Wu F."/>
            <person name="Speth D.R."/>
            <person name="Philosof A."/>
            <person name="Cremiere A."/>
            <person name="Narayanan A."/>
            <person name="Barco R.A."/>
            <person name="Connon S.A."/>
            <person name="Amend J.P."/>
            <person name="Antoshechkin I.A."/>
            <person name="Orphan V.J."/>
        </authorList>
    </citation>
    <scope>NUCLEOTIDE SEQUENCE</scope>
    <source>
        <strain evidence="1">PR6</strain>
    </source>
</reference>
<name>A0A9Y1BRQ3_9ARCH</name>
<dbReference type="EMBL" id="CP084167">
    <property type="protein sequence ID" value="UJG43595.1"/>
    <property type="molecule type" value="Genomic_DNA"/>
</dbReference>
<sequence length="253" mass="29380">MNPKEEAKKIVDLIFEELGTAGITRGPVPYVDGRYAIQEMKEKELPSWKENEWQGYYLKHLVRELCDEKCPGIESYTEGKNYLVKGEYLWDVRNKTADEEIPTILFSNQVMNKLLDEFGGIGVIIADSVAYSDENGDFRRWHEELKGGESEYTKKRKAEGRPPRKMKTAFVIIKVGAYYFTEDDFKKGVAQGWLDRSFQRNMRQFNGSSRGGKCVVDFTKVPKKNLLFIRNFNYDRDDFAAIYGNPDIYEPEE</sequence>
<accession>A0A9Y1BRQ3</accession>
<protein>
    <recommendedName>
        <fullName evidence="2">Restriction endonuclease</fullName>
    </recommendedName>
</protein>
<dbReference type="Proteomes" id="UP001200513">
    <property type="component" value="Chromosome"/>
</dbReference>
<proteinExistence type="predicted"/>
<gene>
    <name evidence="1" type="ORF">K9W46_00085</name>
</gene>
<evidence type="ECO:0008006" key="2">
    <source>
        <dbReference type="Google" id="ProtNLM"/>
    </source>
</evidence>